<feature type="compositionally biased region" description="Basic and acidic residues" evidence="1">
    <location>
        <begin position="10"/>
        <end position="20"/>
    </location>
</feature>
<keyword evidence="3" id="KW-1185">Reference proteome</keyword>
<proteinExistence type="predicted"/>
<dbReference type="OrthoDB" id="5053672at2759"/>
<dbReference type="AlphaFoldDB" id="A0A9P8W1A8"/>
<comment type="caution">
    <text evidence="2">The sequence shown here is derived from an EMBL/GenBank/DDBJ whole genome shotgun (WGS) entry which is preliminary data.</text>
</comment>
<protein>
    <submittedName>
        <fullName evidence="2">Uncharacterized protein</fullName>
    </submittedName>
</protein>
<gene>
    <name evidence="2" type="ORF">B0T10DRAFT_461790</name>
</gene>
<accession>A0A9P8W1A8</accession>
<sequence length="143" mass="16426">MSSSANRRVMAAEKRRKDDEFTTCKTPSQRASCDVDHFLEHYFLTNGQPDPNKTPEPLTLQLDLTSRIDVHLKAEKIPGLYRAGGDGMNRPALAIGWDEAEVHILDSKIHKHVRRRPSVDGVLAQRTVEVLRERRMEQHREFV</sequence>
<reference evidence="2 3" key="1">
    <citation type="journal article" date="2021" name="Nat. Commun.">
        <title>Genetic determinants of endophytism in the Arabidopsis root mycobiome.</title>
        <authorList>
            <person name="Mesny F."/>
            <person name="Miyauchi S."/>
            <person name="Thiergart T."/>
            <person name="Pickel B."/>
            <person name="Atanasova L."/>
            <person name="Karlsson M."/>
            <person name="Huettel B."/>
            <person name="Barry K.W."/>
            <person name="Haridas S."/>
            <person name="Chen C."/>
            <person name="Bauer D."/>
            <person name="Andreopoulos W."/>
            <person name="Pangilinan J."/>
            <person name="LaButti K."/>
            <person name="Riley R."/>
            <person name="Lipzen A."/>
            <person name="Clum A."/>
            <person name="Drula E."/>
            <person name="Henrissat B."/>
            <person name="Kohler A."/>
            <person name="Grigoriev I.V."/>
            <person name="Martin F.M."/>
            <person name="Hacquard S."/>
        </authorList>
    </citation>
    <scope>NUCLEOTIDE SEQUENCE [LARGE SCALE GENOMIC DNA]</scope>
    <source>
        <strain evidence="2 3">MPI-CAGE-CH-0241</strain>
    </source>
</reference>
<evidence type="ECO:0000256" key="1">
    <source>
        <dbReference type="SAM" id="MobiDB-lite"/>
    </source>
</evidence>
<dbReference type="Proteomes" id="UP000777438">
    <property type="component" value="Unassembled WGS sequence"/>
</dbReference>
<dbReference type="EMBL" id="JAGPYM010000016">
    <property type="protein sequence ID" value="KAH6886340.1"/>
    <property type="molecule type" value="Genomic_DNA"/>
</dbReference>
<evidence type="ECO:0000313" key="2">
    <source>
        <dbReference type="EMBL" id="KAH6886340.1"/>
    </source>
</evidence>
<feature type="region of interest" description="Disordered" evidence="1">
    <location>
        <begin position="1"/>
        <end position="20"/>
    </location>
</feature>
<evidence type="ECO:0000313" key="3">
    <source>
        <dbReference type="Proteomes" id="UP000777438"/>
    </source>
</evidence>
<organism evidence="2 3">
    <name type="scientific">Thelonectria olida</name>
    <dbReference type="NCBI Taxonomy" id="1576542"/>
    <lineage>
        <taxon>Eukaryota</taxon>
        <taxon>Fungi</taxon>
        <taxon>Dikarya</taxon>
        <taxon>Ascomycota</taxon>
        <taxon>Pezizomycotina</taxon>
        <taxon>Sordariomycetes</taxon>
        <taxon>Hypocreomycetidae</taxon>
        <taxon>Hypocreales</taxon>
        <taxon>Nectriaceae</taxon>
        <taxon>Thelonectria</taxon>
    </lineage>
</organism>
<name>A0A9P8W1A8_9HYPO</name>